<gene>
    <name evidence="2" type="ORF">GNZ18_07105</name>
</gene>
<protein>
    <submittedName>
        <fullName evidence="2">Uncharacterized protein</fullName>
    </submittedName>
</protein>
<dbReference type="RefSeq" id="WP_156215381.1">
    <property type="nucleotide sequence ID" value="NZ_WOFH01000002.1"/>
</dbReference>
<comment type="caution">
    <text evidence="2">The sequence shown here is derived from an EMBL/GenBank/DDBJ whole genome shotgun (WGS) entry which is preliminary data.</text>
</comment>
<proteinExistence type="predicted"/>
<accession>A0A7K1KWD3</accession>
<keyword evidence="3" id="KW-1185">Reference proteome</keyword>
<sequence length="106" mass="10161">MDVQVSGIETVVGDMPDTGPAAAAPRGCDAVVHAAAAIGATVPAGSRPHADLARTRDVAGGAVAQGGRAVYVSAAGVLVPPSAPVTTADAPLARPRADGGWPGTAT</sequence>
<dbReference type="Gene3D" id="3.40.50.720">
    <property type="entry name" value="NAD(P)-binding Rossmann-like Domain"/>
    <property type="match status" value="1"/>
</dbReference>
<evidence type="ECO:0000313" key="3">
    <source>
        <dbReference type="Proteomes" id="UP000432015"/>
    </source>
</evidence>
<evidence type="ECO:0000313" key="2">
    <source>
        <dbReference type="EMBL" id="MUN36367.1"/>
    </source>
</evidence>
<reference evidence="2 3" key="1">
    <citation type="submission" date="2019-11" db="EMBL/GenBank/DDBJ databases">
        <authorList>
            <person name="Cao P."/>
        </authorList>
    </citation>
    <scope>NUCLEOTIDE SEQUENCE [LARGE SCALE GENOMIC DNA]</scope>
    <source>
        <strain evidence="2 3">NEAU-AAG5</strain>
    </source>
</reference>
<feature type="region of interest" description="Disordered" evidence="1">
    <location>
        <begin position="1"/>
        <end position="22"/>
    </location>
</feature>
<dbReference type="Proteomes" id="UP000432015">
    <property type="component" value="Unassembled WGS sequence"/>
</dbReference>
<dbReference type="InterPro" id="IPR036291">
    <property type="entry name" value="NAD(P)-bd_dom_sf"/>
</dbReference>
<organism evidence="2 3">
    <name type="scientific">Actinomadura litoris</name>
    <dbReference type="NCBI Taxonomy" id="2678616"/>
    <lineage>
        <taxon>Bacteria</taxon>
        <taxon>Bacillati</taxon>
        <taxon>Actinomycetota</taxon>
        <taxon>Actinomycetes</taxon>
        <taxon>Streptosporangiales</taxon>
        <taxon>Thermomonosporaceae</taxon>
        <taxon>Actinomadura</taxon>
    </lineage>
</organism>
<feature type="region of interest" description="Disordered" evidence="1">
    <location>
        <begin position="81"/>
        <end position="106"/>
    </location>
</feature>
<dbReference type="AlphaFoldDB" id="A0A7K1KWD3"/>
<dbReference type="EMBL" id="WOFH01000002">
    <property type="protein sequence ID" value="MUN36367.1"/>
    <property type="molecule type" value="Genomic_DNA"/>
</dbReference>
<dbReference type="SUPFAM" id="SSF51735">
    <property type="entry name" value="NAD(P)-binding Rossmann-fold domains"/>
    <property type="match status" value="1"/>
</dbReference>
<name>A0A7K1KWD3_9ACTN</name>
<evidence type="ECO:0000256" key="1">
    <source>
        <dbReference type="SAM" id="MobiDB-lite"/>
    </source>
</evidence>